<protein>
    <recommendedName>
        <fullName evidence="2">Myb/SANT-like DNA-binding domain-containing protein</fullName>
    </recommendedName>
</protein>
<evidence type="ECO:0000313" key="4">
    <source>
        <dbReference type="Proteomes" id="UP000694580"/>
    </source>
</evidence>
<dbReference type="PANTHER" id="PTHR23098:SF3">
    <property type="entry name" value="MYB-RELATED TRANSCRIPTION FACTOR, PARTNER OF PROFILIN"/>
    <property type="match status" value="1"/>
</dbReference>
<dbReference type="AlphaFoldDB" id="A0AAY4EG34"/>
<proteinExistence type="predicted"/>
<name>A0AAY4EG34_9TELE</name>
<dbReference type="InterPro" id="IPR028002">
    <property type="entry name" value="Myb_DNA-bind_5"/>
</dbReference>
<reference evidence="3" key="3">
    <citation type="submission" date="2025-09" db="UniProtKB">
        <authorList>
            <consortium name="Ensembl"/>
        </authorList>
    </citation>
    <scope>IDENTIFICATION</scope>
</reference>
<reference evidence="3" key="2">
    <citation type="submission" date="2025-08" db="UniProtKB">
        <authorList>
            <consortium name="Ensembl"/>
        </authorList>
    </citation>
    <scope>IDENTIFICATION</scope>
</reference>
<dbReference type="GO" id="GO:0005634">
    <property type="term" value="C:nucleus"/>
    <property type="evidence" value="ECO:0007669"/>
    <property type="project" value="TreeGrafter"/>
</dbReference>
<feature type="region of interest" description="Disordered" evidence="1">
    <location>
        <begin position="132"/>
        <end position="161"/>
    </location>
</feature>
<organism evidence="3 4">
    <name type="scientific">Denticeps clupeoides</name>
    <name type="common">denticle herring</name>
    <dbReference type="NCBI Taxonomy" id="299321"/>
    <lineage>
        <taxon>Eukaryota</taxon>
        <taxon>Metazoa</taxon>
        <taxon>Chordata</taxon>
        <taxon>Craniata</taxon>
        <taxon>Vertebrata</taxon>
        <taxon>Euteleostomi</taxon>
        <taxon>Actinopterygii</taxon>
        <taxon>Neopterygii</taxon>
        <taxon>Teleostei</taxon>
        <taxon>Clupei</taxon>
        <taxon>Clupeiformes</taxon>
        <taxon>Denticipitoidei</taxon>
        <taxon>Denticipitidae</taxon>
        <taxon>Denticeps</taxon>
    </lineage>
</organism>
<dbReference type="PANTHER" id="PTHR23098">
    <property type="entry name" value="AGAP001331-PA-RELATED"/>
    <property type="match status" value="1"/>
</dbReference>
<dbReference type="Ensembl" id="ENSDCDT00010067246.1">
    <property type="protein sequence ID" value="ENSDCDP00010056597.1"/>
    <property type="gene ID" value="ENSDCDG00010032234.1"/>
</dbReference>
<dbReference type="Pfam" id="PF13873">
    <property type="entry name" value="Myb_DNA-bind_5"/>
    <property type="match status" value="1"/>
</dbReference>
<reference evidence="3 4" key="1">
    <citation type="submission" date="2020-06" db="EMBL/GenBank/DDBJ databases">
        <authorList>
            <consortium name="Wellcome Sanger Institute Data Sharing"/>
        </authorList>
    </citation>
    <scope>NUCLEOTIDE SEQUENCE [LARGE SCALE GENOMIC DNA]</scope>
</reference>
<evidence type="ECO:0000259" key="2">
    <source>
        <dbReference type="Pfam" id="PF13873"/>
    </source>
</evidence>
<accession>A0AAY4EG34</accession>
<dbReference type="GeneTree" id="ENSGT00450000040324"/>
<evidence type="ECO:0000256" key="1">
    <source>
        <dbReference type="SAM" id="MobiDB-lite"/>
    </source>
</evidence>
<feature type="compositionally biased region" description="Polar residues" evidence="1">
    <location>
        <begin position="235"/>
        <end position="255"/>
    </location>
</feature>
<feature type="domain" description="Myb/SANT-like DNA-binding" evidence="2">
    <location>
        <begin position="21"/>
        <end position="97"/>
    </location>
</feature>
<sequence>MSGYPYARSGRGGGTVRFKRRKSRFSFEEVKLMLSEVKRNRHILVGKFNRGVCSDVKKRTWAAITARVNEISECPREILEIIKKWSDLKCDTKRKVAAMRASGASTARIARDLSAVESMVHNILQMPVPSNDFGAPSVDNHGDDDSVGAPVPQNPSGVTNGRMLLRPSVAPGSADASLTTAMPEESLSVPKDVFKRSSPCHVPDFHFESSDVDEPGMKFTEGPQEGVHRDPSRAISHQVTNGTSVGSAVTKTPSTSLPPMSRPASSPPSHQPAFKDPRLGTLQEQLAHNSSLSLQEQQATTQLVGSLSRSLESLSESVQHLVETQQDFVRNSLQLQRDTLHMLRDFTSSALTILQDKLNGHP</sequence>
<gene>
    <name evidence="3" type="primary">zgc:113149</name>
</gene>
<evidence type="ECO:0000313" key="3">
    <source>
        <dbReference type="Ensembl" id="ENSDCDP00010056597.1"/>
    </source>
</evidence>
<feature type="region of interest" description="Disordered" evidence="1">
    <location>
        <begin position="198"/>
        <end position="276"/>
    </location>
</feature>
<keyword evidence="4" id="KW-1185">Reference proteome</keyword>
<dbReference type="Proteomes" id="UP000694580">
    <property type="component" value="Chromosome 19"/>
</dbReference>